<dbReference type="EMBL" id="ML733413">
    <property type="protein sequence ID" value="KAB8222304.1"/>
    <property type="molecule type" value="Genomic_DNA"/>
</dbReference>
<dbReference type="AlphaFoldDB" id="A0A5N6F0E2"/>
<dbReference type="InterPro" id="IPR056632">
    <property type="entry name" value="DUF7730"/>
</dbReference>
<proteinExistence type="predicted"/>
<reference evidence="2 3" key="1">
    <citation type="submission" date="2019-04" db="EMBL/GenBank/DDBJ databases">
        <title>Fungal friends and foes A comparative genomics study of 23 Aspergillus species from section Flavi.</title>
        <authorList>
            <consortium name="DOE Joint Genome Institute"/>
            <person name="Kjaerbolling I."/>
            <person name="Vesth T.C."/>
            <person name="Frisvad J.C."/>
            <person name="Nybo J.L."/>
            <person name="Theobald S."/>
            <person name="Kildgaard S."/>
            <person name="Petersen T.I."/>
            <person name="Kuo A."/>
            <person name="Sato A."/>
            <person name="Lyhne E.K."/>
            <person name="Kogle M.E."/>
            <person name="Wiebenga A."/>
            <person name="Kun R.S."/>
            <person name="Lubbers R.J."/>
            <person name="Makela M.R."/>
            <person name="Barry K."/>
            <person name="Chovatia M."/>
            <person name="Clum A."/>
            <person name="Daum C."/>
            <person name="Haridas S."/>
            <person name="He G."/>
            <person name="LaButti K."/>
            <person name="Lipzen A."/>
            <person name="Mondo S."/>
            <person name="Pangilinan J."/>
            <person name="Riley R."/>
            <person name="Salamov A."/>
            <person name="Simmons B.A."/>
            <person name="Magnuson J.K."/>
            <person name="Henrissat B."/>
            <person name="Mortensen U.H."/>
            <person name="Larsen T.O."/>
            <person name="De vries R.P."/>
            <person name="Grigoriev I.V."/>
            <person name="Machida M."/>
            <person name="Baker S.E."/>
            <person name="Andersen M.R."/>
        </authorList>
    </citation>
    <scope>NUCLEOTIDE SEQUENCE [LARGE SCALE GENOMIC DNA]</scope>
    <source>
        <strain evidence="2 3">CBS 126849</strain>
    </source>
</reference>
<accession>A0A5N6F0E2</accession>
<evidence type="ECO:0000313" key="2">
    <source>
        <dbReference type="EMBL" id="KAB8222304.1"/>
    </source>
</evidence>
<dbReference type="PANTHER" id="PTHR42085:SF2">
    <property type="entry name" value="F-BOX DOMAIN-CONTAINING PROTEIN"/>
    <property type="match status" value="1"/>
</dbReference>
<name>A0A5N6F0E2_9EURO</name>
<keyword evidence="3" id="KW-1185">Reference proteome</keyword>
<evidence type="ECO:0000313" key="3">
    <source>
        <dbReference type="Proteomes" id="UP000326799"/>
    </source>
</evidence>
<gene>
    <name evidence="2" type="ORF">BDV33DRAFT_189744</name>
</gene>
<protein>
    <recommendedName>
        <fullName evidence="1">DUF7730 domain-containing protein</fullName>
    </recommendedName>
</protein>
<feature type="domain" description="DUF7730" evidence="1">
    <location>
        <begin position="3"/>
        <end position="131"/>
    </location>
</feature>
<sequence>MSCPLLKLPTELRLDIYRHLFGISPNTRLLLGLTSLPLSLNEGINPPHTFEICYFPPSHPLEWAQHQIYSRGLFLTILVTCKKVYNEEMPLFYSESFFARSANMNTAVSWLAGIGTQRRRHIRRLSVHFDSIPPLRPRMYWNEIQDELLIVDKQHEHYLACMAARIHLKIPWYDVLREPGKLLLLHGIEQLERLPWLGCFRIVGHVGLLLRFPEDRAYLEAFAEGKKPAGLGEENEHKPVVQVLIPEGMNPDES</sequence>
<dbReference type="Pfam" id="PF24864">
    <property type="entry name" value="DUF7730"/>
    <property type="match status" value="1"/>
</dbReference>
<organism evidence="2 3">
    <name type="scientific">Aspergillus novoparasiticus</name>
    <dbReference type="NCBI Taxonomy" id="986946"/>
    <lineage>
        <taxon>Eukaryota</taxon>
        <taxon>Fungi</taxon>
        <taxon>Dikarya</taxon>
        <taxon>Ascomycota</taxon>
        <taxon>Pezizomycotina</taxon>
        <taxon>Eurotiomycetes</taxon>
        <taxon>Eurotiomycetidae</taxon>
        <taxon>Eurotiales</taxon>
        <taxon>Aspergillaceae</taxon>
        <taxon>Aspergillus</taxon>
        <taxon>Aspergillus subgen. Circumdati</taxon>
    </lineage>
</organism>
<dbReference type="Proteomes" id="UP000326799">
    <property type="component" value="Unassembled WGS sequence"/>
</dbReference>
<evidence type="ECO:0000259" key="1">
    <source>
        <dbReference type="Pfam" id="PF24864"/>
    </source>
</evidence>
<dbReference type="PANTHER" id="PTHR42085">
    <property type="entry name" value="F-BOX DOMAIN-CONTAINING PROTEIN"/>
    <property type="match status" value="1"/>
</dbReference>
<dbReference type="InterPro" id="IPR038883">
    <property type="entry name" value="AN11006-like"/>
</dbReference>